<dbReference type="InterPro" id="IPR045518">
    <property type="entry name" value="2EXR"/>
</dbReference>
<dbReference type="PANTHER" id="PTHR35910:SF6">
    <property type="entry name" value="2EXR DOMAIN-CONTAINING PROTEIN"/>
    <property type="match status" value="1"/>
</dbReference>
<keyword evidence="1" id="KW-0862">Zinc</keyword>
<evidence type="ECO:0000313" key="3">
    <source>
        <dbReference type="EMBL" id="KAJ8062991.1"/>
    </source>
</evidence>
<evidence type="ECO:0000313" key="4">
    <source>
        <dbReference type="Proteomes" id="UP001152300"/>
    </source>
</evidence>
<feature type="zinc finger region" description="C3H1-type" evidence="1">
    <location>
        <begin position="263"/>
        <end position="286"/>
    </location>
</feature>
<sequence>MTFTSFYEQPLRQIFAEAAEINRRSRVSSRNPVTSAAPKKAFSNAPAKVAQLNTNSTVHKVVDSSLAGIDGLQRQIKVARSISNVTSAPIVTLAAAPGAVEPREAVIDQGLERIKAAHSPPLWVAPVVTISAAPVVVEPQEAVIDRGLERIKAAHSAPLPSTPIGKGLAVPVIGSQRSSVDRGLERIKAAHSPPPPVASVKATQAILVVEPQAAAPKKVVPIESVKFAQDGNIKTGVNDGLDRIKAACSSSDVPVTPTLPINVCKFFLSRNGCKYEDNCPSFHDYDALIRCKEQWAASDAKKLEQVRSNQQLAYTQKVLALKSNNAKVSIVVATPSKSSLKETTKKRSASKGYRSPRGYHRKHCLFSHENLPSEEPEKLIDDTIPGEVQIPKCPKAMLRKRKASKASKAPVVKVTEPEPEATLPVLKPIVWANNPYLGDEDYCDNAIWQIFGKPCPTKEEAIKWCQEMQSNGNFKHFTLDDIIRWARAMDISDRDEFLTHIGYIPGILERFEPRVQLYIERLRAKYDAEEARPKYDTFHCFGKLPPELCLKIWGFAARTGRTLTVSLNKKQIHTSEGPGIFIRQLGSGGSPLWYVNKQSQAASMMDKYCGYYFGCDYFSPRFDTLFLNDSAASLNLFTSQIALWRGNVIQRLSFPHYQLCNVTYMPRFAADLLEAFPSLIRIEFWLSDGDYYSKYLKKSASVIQKANTAIAQAYGVRVGVKPPRVRFAIVPEERALEIGIGGGLW</sequence>
<feature type="domain" description="C3H1-type" evidence="2">
    <location>
        <begin position="263"/>
        <end position="286"/>
    </location>
</feature>
<organism evidence="3 4">
    <name type="scientific">Sclerotinia nivalis</name>
    <dbReference type="NCBI Taxonomy" id="352851"/>
    <lineage>
        <taxon>Eukaryota</taxon>
        <taxon>Fungi</taxon>
        <taxon>Dikarya</taxon>
        <taxon>Ascomycota</taxon>
        <taxon>Pezizomycotina</taxon>
        <taxon>Leotiomycetes</taxon>
        <taxon>Helotiales</taxon>
        <taxon>Sclerotiniaceae</taxon>
        <taxon>Sclerotinia</taxon>
    </lineage>
</organism>
<keyword evidence="1" id="KW-0479">Metal-binding</keyword>
<name>A0A9X0AHP3_9HELO</name>
<comment type="caution">
    <text evidence="3">The sequence shown here is derived from an EMBL/GenBank/DDBJ whole genome shotgun (WGS) entry which is preliminary data.</text>
</comment>
<evidence type="ECO:0000259" key="2">
    <source>
        <dbReference type="PROSITE" id="PS50103"/>
    </source>
</evidence>
<protein>
    <recommendedName>
        <fullName evidence="2">C3H1-type domain-containing protein</fullName>
    </recommendedName>
</protein>
<accession>A0A9X0AHP3</accession>
<gene>
    <name evidence="3" type="ORF">OCU04_008236</name>
</gene>
<proteinExistence type="predicted"/>
<dbReference type="AlphaFoldDB" id="A0A9X0AHP3"/>
<keyword evidence="1" id="KW-0863">Zinc-finger</keyword>
<dbReference type="EMBL" id="JAPEIS010000009">
    <property type="protein sequence ID" value="KAJ8062991.1"/>
    <property type="molecule type" value="Genomic_DNA"/>
</dbReference>
<dbReference type="PROSITE" id="PS50103">
    <property type="entry name" value="ZF_C3H1"/>
    <property type="match status" value="1"/>
</dbReference>
<reference evidence="3" key="1">
    <citation type="submission" date="2022-11" db="EMBL/GenBank/DDBJ databases">
        <title>Genome Resource of Sclerotinia nivalis Strain SnTB1, a Plant Pathogen Isolated from American Ginseng.</title>
        <authorList>
            <person name="Fan S."/>
        </authorList>
    </citation>
    <scope>NUCLEOTIDE SEQUENCE</scope>
    <source>
        <strain evidence="3">SnTB1</strain>
    </source>
</reference>
<dbReference type="OrthoDB" id="3522990at2759"/>
<evidence type="ECO:0000256" key="1">
    <source>
        <dbReference type="PROSITE-ProRule" id="PRU00723"/>
    </source>
</evidence>
<keyword evidence="4" id="KW-1185">Reference proteome</keyword>
<dbReference type="InterPro" id="IPR000571">
    <property type="entry name" value="Znf_CCCH"/>
</dbReference>
<dbReference type="Pfam" id="PF20150">
    <property type="entry name" value="2EXR"/>
    <property type="match status" value="1"/>
</dbReference>
<dbReference type="GO" id="GO:0008270">
    <property type="term" value="F:zinc ion binding"/>
    <property type="evidence" value="ECO:0007669"/>
    <property type="project" value="UniProtKB-KW"/>
</dbReference>
<dbReference type="PANTHER" id="PTHR35910">
    <property type="entry name" value="2EXR DOMAIN-CONTAINING PROTEIN"/>
    <property type="match status" value="1"/>
</dbReference>
<dbReference type="Proteomes" id="UP001152300">
    <property type="component" value="Unassembled WGS sequence"/>
</dbReference>